<dbReference type="NCBIfam" id="TIGR00079">
    <property type="entry name" value="pept_deformyl"/>
    <property type="match status" value="1"/>
</dbReference>
<dbReference type="GO" id="GO:0042586">
    <property type="term" value="F:peptide deformylase activity"/>
    <property type="evidence" value="ECO:0007669"/>
    <property type="project" value="UniProtKB-UniRule"/>
</dbReference>
<evidence type="ECO:0000256" key="3">
    <source>
        <dbReference type="HAMAP-Rule" id="MF_00163"/>
    </source>
</evidence>
<evidence type="ECO:0000256" key="1">
    <source>
        <dbReference type="ARBA" id="ARBA00010759"/>
    </source>
</evidence>
<dbReference type="InterPro" id="IPR036821">
    <property type="entry name" value="Peptide_deformylase_sf"/>
</dbReference>
<accession>A0A949NHA7</accession>
<evidence type="ECO:0000256" key="2">
    <source>
        <dbReference type="ARBA" id="ARBA00023004"/>
    </source>
</evidence>
<protein>
    <recommendedName>
        <fullName evidence="3">Peptide deformylase</fullName>
        <shortName evidence="3">PDF</shortName>
        <ecNumber evidence="3">3.5.1.88</ecNumber>
    </recommendedName>
    <alternativeName>
        <fullName evidence="3">Polypeptide deformylase</fullName>
    </alternativeName>
</protein>
<dbReference type="Pfam" id="PF01327">
    <property type="entry name" value="Pep_deformylase"/>
    <property type="match status" value="1"/>
</dbReference>
<proteinExistence type="inferred from homology"/>
<comment type="catalytic activity">
    <reaction evidence="3">
        <text>N-terminal N-formyl-L-methionyl-[peptide] + H2O = N-terminal L-methionyl-[peptide] + formate</text>
        <dbReference type="Rhea" id="RHEA:24420"/>
        <dbReference type="Rhea" id="RHEA-COMP:10639"/>
        <dbReference type="Rhea" id="RHEA-COMP:10640"/>
        <dbReference type="ChEBI" id="CHEBI:15377"/>
        <dbReference type="ChEBI" id="CHEBI:15740"/>
        <dbReference type="ChEBI" id="CHEBI:49298"/>
        <dbReference type="ChEBI" id="CHEBI:64731"/>
        <dbReference type="EC" id="3.5.1.88"/>
    </reaction>
</comment>
<dbReference type="AlphaFoldDB" id="A0A949NHA7"/>
<dbReference type="Proteomes" id="UP000712157">
    <property type="component" value="Unassembled WGS sequence"/>
</dbReference>
<dbReference type="EMBL" id="JAHQCW010000027">
    <property type="protein sequence ID" value="MBU9737958.1"/>
    <property type="molecule type" value="Genomic_DNA"/>
</dbReference>
<keyword evidence="3 4" id="KW-0378">Hydrolase</keyword>
<dbReference type="InterPro" id="IPR023635">
    <property type="entry name" value="Peptide_deformylase"/>
</dbReference>
<feature type="active site" evidence="3">
    <location>
        <position position="132"/>
    </location>
</feature>
<comment type="function">
    <text evidence="3">Removes the formyl group from the N-terminal Met of newly synthesized proteins. Requires at least a dipeptide for an efficient rate of reaction. N-terminal L-methionine is a prerequisite for activity but the enzyme has broad specificity at other positions.</text>
</comment>
<dbReference type="SUPFAM" id="SSF56420">
    <property type="entry name" value="Peptide deformylase"/>
    <property type="match status" value="1"/>
</dbReference>
<dbReference type="EC" id="3.5.1.88" evidence="3"/>
<dbReference type="CDD" id="cd00487">
    <property type="entry name" value="Pep_deformylase"/>
    <property type="match status" value="1"/>
</dbReference>
<keyword evidence="2 3" id="KW-0408">Iron</keyword>
<dbReference type="RefSeq" id="WP_158342585.1">
    <property type="nucleotide sequence ID" value="NZ_JAHQCW010000027.1"/>
</dbReference>
<name>A0A949NHA7_9FIRM</name>
<evidence type="ECO:0000313" key="4">
    <source>
        <dbReference type="EMBL" id="MBU9737958.1"/>
    </source>
</evidence>
<reference evidence="4" key="1">
    <citation type="submission" date="2021-06" db="EMBL/GenBank/DDBJ databases">
        <title>Description of novel taxa of the family Lachnospiraceae.</title>
        <authorList>
            <person name="Chaplin A.V."/>
            <person name="Sokolova S.R."/>
            <person name="Pikina A.P."/>
            <person name="Korzhanova M."/>
            <person name="Belova V."/>
            <person name="Korostin D."/>
            <person name="Efimov B.A."/>
        </authorList>
    </citation>
    <scope>NUCLEOTIDE SEQUENCE</scope>
    <source>
        <strain evidence="4">ASD5720</strain>
    </source>
</reference>
<dbReference type="GO" id="GO:0046872">
    <property type="term" value="F:metal ion binding"/>
    <property type="evidence" value="ECO:0007669"/>
    <property type="project" value="UniProtKB-KW"/>
</dbReference>
<organism evidence="4 5">
    <name type="scientific">Diplocloster agilis</name>
    <dbReference type="NCBI Taxonomy" id="2850323"/>
    <lineage>
        <taxon>Bacteria</taxon>
        <taxon>Bacillati</taxon>
        <taxon>Bacillota</taxon>
        <taxon>Clostridia</taxon>
        <taxon>Lachnospirales</taxon>
        <taxon>Lachnospiraceae</taxon>
        <taxon>Diplocloster</taxon>
    </lineage>
</organism>
<dbReference type="PIRSF" id="PIRSF004749">
    <property type="entry name" value="Pep_def"/>
    <property type="match status" value="1"/>
</dbReference>
<sequence>MAIRNLRFHDDPALRKRCKEVKTVDDKIRLLLDDMLETLHQTENGAALAANQVGILKRLVVIDYCDYQLKLVNPKIVGYSGVQECIEGCLSFPNRFIKTIRPQKVTIESLNEYGEEILITGENEMAKCFCHELEHLDGIIFLDKAIEEVELEM</sequence>
<comment type="cofactor">
    <cofactor evidence="3">
        <name>Fe(2+)</name>
        <dbReference type="ChEBI" id="CHEBI:29033"/>
    </cofactor>
    <text evidence="3">Binds 1 Fe(2+) ion.</text>
</comment>
<dbReference type="PRINTS" id="PR01576">
    <property type="entry name" value="PDEFORMYLASE"/>
</dbReference>
<feature type="binding site" evidence="3">
    <location>
        <position position="89"/>
    </location>
    <ligand>
        <name>Fe cation</name>
        <dbReference type="ChEBI" id="CHEBI:24875"/>
    </ligand>
</feature>
<comment type="caution">
    <text evidence="4">The sequence shown here is derived from an EMBL/GenBank/DDBJ whole genome shotgun (WGS) entry which is preliminary data.</text>
</comment>
<gene>
    <name evidence="3 4" type="primary">def</name>
    <name evidence="4" type="ORF">KTH89_15550</name>
</gene>
<dbReference type="Gene3D" id="3.90.45.10">
    <property type="entry name" value="Peptide deformylase"/>
    <property type="match status" value="1"/>
</dbReference>
<dbReference type="HAMAP" id="MF_00163">
    <property type="entry name" value="Pep_deformylase"/>
    <property type="match status" value="1"/>
</dbReference>
<dbReference type="GO" id="GO:0006412">
    <property type="term" value="P:translation"/>
    <property type="evidence" value="ECO:0007669"/>
    <property type="project" value="UniProtKB-UniRule"/>
</dbReference>
<dbReference type="PANTHER" id="PTHR10458:SF22">
    <property type="entry name" value="PEPTIDE DEFORMYLASE"/>
    <property type="match status" value="1"/>
</dbReference>
<feature type="binding site" evidence="3">
    <location>
        <position position="135"/>
    </location>
    <ligand>
        <name>Fe cation</name>
        <dbReference type="ChEBI" id="CHEBI:24875"/>
    </ligand>
</feature>
<dbReference type="PANTHER" id="PTHR10458">
    <property type="entry name" value="PEPTIDE DEFORMYLASE"/>
    <property type="match status" value="1"/>
</dbReference>
<evidence type="ECO:0000313" key="5">
    <source>
        <dbReference type="Proteomes" id="UP000712157"/>
    </source>
</evidence>
<keyword evidence="5" id="KW-1185">Reference proteome</keyword>
<keyword evidence="3" id="KW-0479">Metal-binding</keyword>
<feature type="binding site" evidence="3">
    <location>
        <position position="131"/>
    </location>
    <ligand>
        <name>Fe cation</name>
        <dbReference type="ChEBI" id="CHEBI:24875"/>
    </ligand>
</feature>
<comment type="similarity">
    <text evidence="1 3">Belongs to the polypeptide deformylase family.</text>
</comment>
<keyword evidence="3" id="KW-0648">Protein biosynthesis</keyword>